<keyword evidence="9 10" id="KW-0472">Membrane</keyword>
<dbReference type="InterPro" id="IPR003445">
    <property type="entry name" value="Cat_transpt"/>
</dbReference>
<evidence type="ECO:0000256" key="1">
    <source>
        <dbReference type="ARBA" id="ARBA00004141"/>
    </source>
</evidence>
<evidence type="ECO:0000256" key="6">
    <source>
        <dbReference type="ARBA" id="ARBA00022958"/>
    </source>
</evidence>
<evidence type="ECO:0000256" key="3">
    <source>
        <dbReference type="ARBA" id="ARBA00022448"/>
    </source>
</evidence>
<dbReference type="EMBL" id="CAJPDQ010000005">
    <property type="protein sequence ID" value="CAF9910309.1"/>
    <property type="molecule type" value="Genomic_DNA"/>
</dbReference>
<evidence type="ECO:0000256" key="7">
    <source>
        <dbReference type="ARBA" id="ARBA00022989"/>
    </source>
</evidence>
<dbReference type="GO" id="GO:1990573">
    <property type="term" value="P:potassium ion import across plasma membrane"/>
    <property type="evidence" value="ECO:0007669"/>
    <property type="project" value="TreeGrafter"/>
</dbReference>
<keyword evidence="3 10" id="KW-0813">Transport</keyword>
<keyword evidence="8 10" id="KW-0406">Ion transport</keyword>
<accession>A0A8H3EPJ2</accession>
<keyword evidence="7 10" id="KW-1133">Transmembrane helix</keyword>
<evidence type="ECO:0000313" key="12">
    <source>
        <dbReference type="EMBL" id="CAF9910309.1"/>
    </source>
</evidence>
<evidence type="ECO:0000256" key="4">
    <source>
        <dbReference type="ARBA" id="ARBA00022538"/>
    </source>
</evidence>
<keyword evidence="6 10" id="KW-0630">Potassium</keyword>
<proteinExistence type="inferred from homology"/>
<evidence type="ECO:0000256" key="11">
    <source>
        <dbReference type="SAM" id="MobiDB-lite"/>
    </source>
</evidence>
<dbReference type="GO" id="GO:0030007">
    <property type="term" value="P:intracellular potassium ion homeostasis"/>
    <property type="evidence" value="ECO:0007669"/>
    <property type="project" value="UniProtKB-UniRule"/>
</dbReference>
<keyword evidence="13" id="KW-1185">Reference proteome</keyword>
<evidence type="ECO:0000256" key="5">
    <source>
        <dbReference type="ARBA" id="ARBA00022692"/>
    </source>
</evidence>
<organism evidence="12 13">
    <name type="scientific">Gomphillus americanus</name>
    <dbReference type="NCBI Taxonomy" id="1940652"/>
    <lineage>
        <taxon>Eukaryota</taxon>
        <taxon>Fungi</taxon>
        <taxon>Dikarya</taxon>
        <taxon>Ascomycota</taxon>
        <taxon>Pezizomycotina</taxon>
        <taxon>Lecanoromycetes</taxon>
        <taxon>OSLEUM clade</taxon>
        <taxon>Ostropomycetidae</taxon>
        <taxon>Ostropales</taxon>
        <taxon>Graphidaceae</taxon>
        <taxon>Gomphilloideae</taxon>
        <taxon>Gomphillus</taxon>
    </lineage>
</organism>
<dbReference type="AlphaFoldDB" id="A0A8H3EPJ2"/>
<evidence type="ECO:0000256" key="2">
    <source>
        <dbReference type="ARBA" id="ARBA00009137"/>
    </source>
</evidence>
<protein>
    <recommendedName>
        <fullName evidence="10">Potassium transport protein</fullName>
    </recommendedName>
</protein>
<dbReference type="PANTHER" id="PTHR31064:SF37">
    <property type="entry name" value="TRANSPORTER, PUTATIVE (EUROFUNG)-RELATED"/>
    <property type="match status" value="1"/>
</dbReference>
<evidence type="ECO:0000256" key="8">
    <source>
        <dbReference type="ARBA" id="ARBA00023065"/>
    </source>
</evidence>
<evidence type="ECO:0000313" key="13">
    <source>
        <dbReference type="Proteomes" id="UP000664169"/>
    </source>
</evidence>
<feature type="transmembrane region" description="Helical" evidence="10">
    <location>
        <begin position="84"/>
        <end position="105"/>
    </location>
</feature>
<comment type="similarity">
    <text evidence="2 10">Belongs to the TrkH potassium transport family.</text>
</comment>
<comment type="subcellular location">
    <subcellularLocation>
        <location evidence="1">Membrane</location>
        <topology evidence="1">Multi-pass membrane protein</topology>
    </subcellularLocation>
</comment>
<feature type="transmembrane region" description="Helical" evidence="10">
    <location>
        <begin position="468"/>
        <end position="491"/>
    </location>
</feature>
<keyword evidence="5 10" id="KW-0812">Transmembrane</keyword>
<evidence type="ECO:0000256" key="9">
    <source>
        <dbReference type="ARBA" id="ARBA00023136"/>
    </source>
</evidence>
<feature type="transmembrane region" description="Helical" evidence="10">
    <location>
        <begin position="626"/>
        <end position="645"/>
    </location>
</feature>
<feature type="region of interest" description="Disordered" evidence="11">
    <location>
        <begin position="724"/>
        <end position="765"/>
    </location>
</feature>
<feature type="region of interest" description="Disordered" evidence="11">
    <location>
        <begin position="281"/>
        <end position="300"/>
    </location>
</feature>
<feature type="compositionally biased region" description="Polar residues" evidence="11">
    <location>
        <begin position="284"/>
        <end position="300"/>
    </location>
</feature>
<dbReference type="Pfam" id="PF02386">
    <property type="entry name" value="TrkH"/>
    <property type="match status" value="1"/>
</dbReference>
<feature type="transmembrane region" description="Helical" evidence="10">
    <location>
        <begin position="529"/>
        <end position="552"/>
    </location>
</feature>
<feature type="transmembrane region" description="Helical" evidence="10">
    <location>
        <begin position="24"/>
        <end position="45"/>
    </location>
</feature>
<keyword evidence="4 10" id="KW-0633">Potassium transport</keyword>
<dbReference type="PANTHER" id="PTHR31064">
    <property type="entry name" value="POTASSIUM TRANSPORT PROTEIN DDB_G0292412-RELATED"/>
    <property type="match status" value="1"/>
</dbReference>
<feature type="region of interest" description="Disordered" evidence="11">
    <location>
        <begin position="191"/>
        <end position="237"/>
    </location>
</feature>
<dbReference type="NCBIfam" id="TIGR00934">
    <property type="entry name" value="2a38euk"/>
    <property type="match status" value="1"/>
</dbReference>
<dbReference type="GO" id="GO:0005886">
    <property type="term" value="C:plasma membrane"/>
    <property type="evidence" value="ECO:0007669"/>
    <property type="project" value="InterPro"/>
</dbReference>
<dbReference type="InterPro" id="IPR051143">
    <property type="entry name" value="TrkH_K-transport"/>
</dbReference>
<dbReference type="Proteomes" id="UP000664169">
    <property type="component" value="Unassembled WGS sequence"/>
</dbReference>
<feature type="compositionally biased region" description="Polar residues" evidence="11">
    <location>
        <begin position="739"/>
        <end position="750"/>
    </location>
</feature>
<dbReference type="OrthoDB" id="9999863at2759"/>
<name>A0A8H3EPJ2_9LECA</name>
<reference evidence="12" key="1">
    <citation type="submission" date="2021-03" db="EMBL/GenBank/DDBJ databases">
        <authorList>
            <person name="Tagirdzhanova G."/>
        </authorList>
    </citation>
    <scope>NUCLEOTIDE SEQUENCE</scope>
</reference>
<evidence type="ECO:0000256" key="10">
    <source>
        <dbReference type="PIRNR" id="PIRNR002450"/>
    </source>
</evidence>
<feature type="compositionally biased region" description="Basic and acidic residues" evidence="11">
    <location>
        <begin position="191"/>
        <end position="201"/>
    </location>
</feature>
<feature type="transmembrane region" description="Helical" evidence="10">
    <location>
        <begin position="57"/>
        <end position="78"/>
    </location>
</feature>
<dbReference type="InterPro" id="IPR015958">
    <property type="entry name" value="Trk1_fungi"/>
</dbReference>
<comment type="caution">
    <text evidence="12">The sequence shown here is derived from an EMBL/GenBank/DDBJ whole genome shotgun (WGS) entry which is preliminary data.</text>
</comment>
<feature type="transmembrane region" description="Helical" evidence="10">
    <location>
        <begin position="414"/>
        <end position="435"/>
    </location>
</feature>
<dbReference type="InterPro" id="IPR004773">
    <property type="entry name" value="K/Na_transp_Trk1/HKT1"/>
</dbReference>
<sequence length="765" mass="84577">MSSLPATPSWLRGLWERLRPTNFITIHYTYFILTCLVSAVILWGASTPLYSLSFTDALFLTVSAMSLAGLNTVNLSGLNTFQQFILFMLIMLGSTIFVSASVIFIRRRAFETAFANIVDAQRKARRPRSRNTFLPTLSISRSKVVHKKDTDMEPEVDGIVVRGRTIPSEHSVDHDVIDQNPGNHLRAELNDEQNKEQDSTELKNVSQSPRLSRLDQSLVRGNEQSEDEKAPNTLLNGSNIRFADQATKAETVTSPGQGALRFIEPTTPRRPRVFSLTGVGARTDLSNHPSTAPSQFPTAVSSSHGSDSILHIFRGKSIGRNSQVTMLTDQEREKLGGVEYRALRLLETIVPLYFVLFQLLGCIGLGAWIASNTPTVALDNGLNPWWVGAFNAVSAFNNSGMSLLDANMVAFQSAYYLLITMSLLILAGNTCYPIFLRLILWTLWKLTPEEWTDYEVALRFVLKHPRRLYTNLFPASHTWFLLGTVVVLNAVDWVAFEILNIGNPYVESIPANDRVIDGLFQAFAVRSGGFYVVPIGSIAIGVQVLYVLMMYISVFPVSMTIRNSNVYEERSLGIYAQEEPAPPTKSEVLGPIRRHLTNNTFFAETGTDSRSYFVRQQVRSQLAHDLWWLCLAVLLIVIVEGSQFATDPVSYSVFNIVLEVVSAYGTVGISVGLPGVAYSFCGGWHTLSKLILCAVMLRGRHRGLPVAIDRAVLLPSESLGHAEEEDARKKAAHGAALSRSGTEAVPNSASMRRRAPNDDDVGGLA</sequence>
<gene>
    <name evidence="12" type="ORF">GOMPHAMPRED_007040</name>
</gene>
<feature type="transmembrane region" description="Helical" evidence="10">
    <location>
        <begin position="350"/>
        <end position="370"/>
    </location>
</feature>
<dbReference type="PIRSF" id="PIRSF002450">
    <property type="entry name" value="K+_transpter_TRK"/>
    <property type="match status" value="1"/>
</dbReference>
<dbReference type="GO" id="GO:0140107">
    <property type="term" value="F:high-affinity potassium ion transmembrane transporter activity"/>
    <property type="evidence" value="ECO:0007669"/>
    <property type="project" value="TreeGrafter"/>
</dbReference>